<dbReference type="EC" id="3.5.1.88" evidence="2 7"/>
<keyword evidence="4 7" id="KW-0378">Hydrolase</keyword>
<dbReference type="PANTHER" id="PTHR10458:SF2">
    <property type="entry name" value="PEPTIDE DEFORMYLASE, MITOCHONDRIAL"/>
    <property type="match status" value="1"/>
</dbReference>
<proteinExistence type="inferred from homology"/>
<dbReference type="Proteomes" id="UP000694941">
    <property type="component" value="Unplaced"/>
</dbReference>
<feature type="transmembrane region" description="Helical" evidence="8">
    <location>
        <begin position="164"/>
        <end position="182"/>
    </location>
</feature>
<feature type="transmembrane region" description="Helical" evidence="8">
    <location>
        <begin position="134"/>
        <end position="152"/>
    </location>
</feature>
<dbReference type="Pfam" id="PF01327">
    <property type="entry name" value="Pep_deformylase"/>
    <property type="match status" value="2"/>
</dbReference>
<reference evidence="10" key="1">
    <citation type="submission" date="2025-08" db="UniProtKB">
        <authorList>
            <consortium name="RefSeq"/>
        </authorList>
    </citation>
    <scope>IDENTIFICATION</scope>
    <source>
        <tissue evidence="10">Muscle</tissue>
    </source>
</reference>
<dbReference type="RefSeq" id="XP_022248511.1">
    <property type="nucleotide sequence ID" value="XM_022392803.1"/>
</dbReference>
<dbReference type="PRINTS" id="PR01576">
    <property type="entry name" value="PDEFORMYLASE"/>
</dbReference>
<dbReference type="SUPFAM" id="SSF56420">
    <property type="entry name" value="Peptide deformylase"/>
    <property type="match status" value="2"/>
</dbReference>
<evidence type="ECO:0000256" key="8">
    <source>
        <dbReference type="SAM" id="Phobius"/>
    </source>
</evidence>
<evidence type="ECO:0000256" key="5">
    <source>
        <dbReference type="ARBA" id="ARBA00022917"/>
    </source>
</evidence>
<comment type="catalytic activity">
    <reaction evidence="7">
        <text>N-terminal N-formyl-L-methionyl-[peptide] + H2O = N-terminal L-methionyl-[peptide] + formate</text>
        <dbReference type="Rhea" id="RHEA:24420"/>
        <dbReference type="Rhea" id="RHEA-COMP:10639"/>
        <dbReference type="Rhea" id="RHEA-COMP:10640"/>
        <dbReference type="ChEBI" id="CHEBI:15377"/>
        <dbReference type="ChEBI" id="CHEBI:15740"/>
        <dbReference type="ChEBI" id="CHEBI:49298"/>
        <dbReference type="ChEBI" id="CHEBI:64731"/>
        <dbReference type="EC" id="3.5.1.88"/>
    </reaction>
</comment>
<dbReference type="GeneID" id="106464984"/>
<keyword evidence="8" id="KW-1133">Transmembrane helix</keyword>
<evidence type="ECO:0000256" key="3">
    <source>
        <dbReference type="ARBA" id="ARBA00022723"/>
    </source>
</evidence>
<name>A0ABM1SY05_LIMPO</name>
<dbReference type="HAMAP" id="MF_00163">
    <property type="entry name" value="Pep_deformylase"/>
    <property type="match status" value="1"/>
</dbReference>
<evidence type="ECO:0000313" key="9">
    <source>
        <dbReference type="Proteomes" id="UP000694941"/>
    </source>
</evidence>
<dbReference type="PANTHER" id="PTHR10458">
    <property type="entry name" value="PEPTIDE DEFORMYLASE"/>
    <property type="match status" value="1"/>
</dbReference>
<evidence type="ECO:0000256" key="2">
    <source>
        <dbReference type="ARBA" id="ARBA00012175"/>
    </source>
</evidence>
<evidence type="ECO:0000256" key="6">
    <source>
        <dbReference type="ARBA" id="ARBA00037114"/>
    </source>
</evidence>
<evidence type="ECO:0000256" key="7">
    <source>
        <dbReference type="RuleBase" id="RU362111"/>
    </source>
</evidence>
<evidence type="ECO:0000256" key="4">
    <source>
        <dbReference type="ARBA" id="ARBA00022801"/>
    </source>
</evidence>
<keyword evidence="8" id="KW-0812">Transmembrane</keyword>
<gene>
    <name evidence="10" type="primary">LOC106464984</name>
</gene>
<dbReference type="InterPro" id="IPR023635">
    <property type="entry name" value="Peptide_deformylase"/>
</dbReference>
<evidence type="ECO:0000313" key="10">
    <source>
        <dbReference type="RefSeq" id="XP_022248511.1"/>
    </source>
</evidence>
<comment type="similarity">
    <text evidence="1 7">Belongs to the polypeptide deformylase family.</text>
</comment>
<keyword evidence="3 7" id="KW-0479">Metal-binding</keyword>
<sequence length="299" mass="34691">MAMKLPSTVLTKLVSSYNHLWKPPPKKPPYNHICRIGDPVLRYEAKAIDVEKIKSEEIQKVISKMKKVMRNHKAVGLAAPQIGCSLRVITMEFSPESLEMFPPSIVLSREYQAFPLQATGGGTHLWTYRLSSSVRLFIIGVNLFHLILPLFLLNMPNLLGSTRILTAFFLHLILPYFSMPLLQNQLGLIRLLDIISQVFVNPVMRVVEKHKVTFPEACECIKGYSALVPRYYEVKITGYNEKAEEVEWQVKGWPARIIQHELDHINGKLYTDIMVSQSFQYDFWYQEHLQKWFNIFIRK</sequence>
<protein>
    <recommendedName>
        <fullName evidence="2 7">Peptide deformylase</fullName>
        <ecNumber evidence="2 7">3.5.1.88</ecNumber>
    </recommendedName>
</protein>
<organism evidence="9 10">
    <name type="scientific">Limulus polyphemus</name>
    <name type="common">Atlantic horseshoe crab</name>
    <dbReference type="NCBI Taxonomy" id="6850"/>
    <lineage>
        <taxon>Eukaryota</taxon>
        <taxon>Metazoa</taxon>
        <taxon>Ecdysozoa</taxon>
        <taxon>Arthropoda</taxon>
        <taxon>Chelicerata</taxon>
        <taxon>Merostomata</taxon>
        <taxon>Xiphosura</taxon>
        <taxon>Limulidae</taxon>
        <taxon>Limulus</taxon>
    </lineage>
</organism>
<evidence type="ECO:0000256" key="1">
    <source>
        <dbReference type="ARBA" id="ARBA00010759"/>
    </source>
</evidence>
<accession>A0ABM1SY05</accession>
<comment type="function">
    <text evidence="6 7">Removes the formyl group from the N-terminal Met of newly synthesized proteins.</text>
</comment>
<keyword evidence="9" id="KW-1185">Reference proteome</keyword>
<dbReference type="InterPro" id="IPR036821">
    <property type="entry name" value="Peptide_deformylase_sf"/>
</dbReference>
<dbReference type="Gene3D" id="3.90.45.10">
    <property type="entry name" value="Peptide deformylase"/>
    <property type="match status" value="2"/>
</dbReference>
<keyword evidence="8" id="KW-0472">Membrane</keyword>
<keyword evidence="5 7" id="KW-0648">Protein biosynthesis</keyword>
<dbReference type="CDD" id="cd00487">
    <property type="entry name" value="Pep_deformylase"/>
    <property type="match status" value="1"/>
</dbReference>